<sequence length="60" mass="6915">MEMIMIIATWINVIFILALIGAGTYGFTLFVELANRVSKALDIYIKERTDKKSYILIYLL</sequence>
<dbReference type="Proteomes" id="UP000656077">
    <property type="component" value="Unassembled WGS sequence"/>
</dbReference>
<gene>
    <name evidence="2" type="ORF">GKZ28_27080</name>
</gene>
<evidence type="ECO:0000256" key="1">
    <source>
        <dbReference type="SAM" id="Phobius"/>
    </source>
</evidence>
<dbReference type="AlphaFoldDB" id="A0A964W5G1"/>
<evidence type="ECO:0000313" key="3">
    <source>
        <dbReference type="Proteomes" id="UP000656077"/>
    </source>
</evidence>
<protein>
    <submittedName>
        <fullName evidence="2">Uncharacterized protein</fullName>
    </submittedName>
</protein>
<reference evidence="2" key="1">
    <citation type="submission" date="2019-12" db="EMBL/GenBank/DDBJ databases">
        <title>Microbes associate with the intestines of laboratory mice.</title>
        <authorList>
            <person name="Navarre W."/>
            <person name="Wong E."/>
        </authorList>
    </citation>
    <scope>NUCLEOTIDE SEQUENCE</scope>
    <source>
        <strain evidence="2">NM79_F5</strain>
    </source>
</reference>
<comment type="caution">
    <text evidence="2">The sequence shown here is derived from an EMBL/GenBank/DDBJ whole genome shotgun (WGS) entry which is preliminary data.</text>
</comment>
<name>A0A964W5G1_9CLOT</name>
<proteinExistence type="predicted"/>
<feature type="transmembrane region" description="Helical" evidence="1">
    <location>
        <begin position="6"/>
        <end position="31"/>
    </location>
</feature>
<dbReference type="RefSeq" id="WP_160361713.1">
    <property type="nucleotide sequence ID" value="NZ_WSRQ01000115.1"/>
</dbReference>
<dbReference type="EMBL" id="WSRQ01000115">
    <property type="protein sequence ID" value="MVX67297.1"/>
    <property type="molecule type" value="Genomic_DNA"/>
</dbReference>
<keyword evidence="1" id="KW-0472">Membrane</keyword>
<evidence type="ECO:0000313" key="2">
    <source>
        <dbReference type="EMBL" id="MVX67297.1"/>
    </source>
</evidence>
<keyword evidence="1" id="KW-0812">Transmembrane</keyword>
<keyword evidence="1" id="KW-1133">Transmembrane helix</keyword>
<accession>A0A964W5G1</accession>
<organism evidence="2 3">
    <name type="scientific">Clostridium chromiireducens</name>
    <dbReference type="NCBI Taxonomy" id="225345"/>
    <lineage>
        <taxon>Bacteria</taxon>
        <taxon>Bacillati</taxon>
        <taxon>Bacillota</taxon>
        <taxon>Clostridia</taxon>
        <taxon>Eubacteriales</taxon>
        <taxon>Clostridiaceae</taxon>
        <taxon>Clostridium</taxon>
    </lineage>
</organism>